<dbReference type="EMBL" id="ONZQ02000032">
    <property type="protein sequence ID" value="SPO07798.1"/>
    <property type="molecule type" value="Genomic_DNA"/>
</dbReference>
<sequence length="1234" mass="139546">MSSDPALVQVRVNNRLVNALIDTGCDCYAAISESLFKKLKLPLVDRKKRLLRGYAEDNETAEAIGVAKFSSDISGFLEDAYAYVVPGLGEDLFLGKPWCEWNDVVYLAKERRLLHRRGGVELRFSGQEESSRIREIRTARLVTGSVFSAEIKRLRRLRGGRANAASWVRAISLADIDKALQQKPSGDPAATVPQEFLKEFPKLFSKEEAKKLPPHRPGSDHEVNLVRDSDGNEAPLPWGPLYDMSREELLVLRKTITDLVDRGFVRASSSAAAAPVLFVKKPGGGLRLCCDYRALNAITKRDRYPLPLISETLRSLSKAKWFTKLDVVAAFHKLRMAKGHEYKTAFRTRFGSFEWMVCPFGLSGAPATFQRYINSAISEFGEWATAYLDDVLIHTDGSRREHMARVRRVLASLEQAGLHLDPAKCEFGVKTVKYLGFIITAGEGVSCDPDKLRAIREWLRPLSATGVRSFLGFANYYRVFIPDFAEVTRALTALTGKNVPFHWGQEEQAAFEELKRRFTEAPLLRQWDYDRATWLETDCSGFALGGTLSQEDENGTRGVVAYYSRRLTAAEYNYPIHDKEMLAIISCLKAWRAELRGCGPFTVVCDHKNLEYFMTKRALTERQSRWVDEITPYDFQIRYRKGKLNAAADALSRREQDAPEDSSDEREQGRYQQLLPEHVVAGIRRFELRAPSSANAAASPMPQVFEAQPELQTLWDEAAANDEEFQAVRTAIQQGARCFPPSTGLKVQISECGIDTLGRVTHRGRLWVPGKQAASMLRGRLIQALHDSRMGGHPGRDATTQLVGRGFFWPGYARDVRKFTKNCDKCNGATIWRRAKQGLLKPLPIPERIRSDIAMDFMVGLPPTGSEKATNLLVIHDRLTKSVTLEAMASSEAEACAERFLYCHVRFHGFPRTIVSDRGTNWTSKFWKRLCYLVDTKQLLSTAYHPQTDGGPERVNQEVQRYLRAFVNYAQDDWGRLLPAAQLALNSRESASTKLSPFFLEHGYHASPIQVKEIEDRKYDRKEADANKLVHRLEEAVQFAQAAIATAQAKSEEAANKRRAPAERYEVGDLVWLNVSNYRSPRPSKKLDWLHRKYRVTKVLGSHNVELDVPSGIENHFHVDLLRRASGDPLPGQVTTDSQPTPLRNDEGEEEWTVEEILCARSKRRGRGWAREALVRWSGYEELTWEPVSLLADTKALDVYESEHGPIGTNDGPREQYDITKRKRGEINSGRSRE</sequence>
<keyword evidence="6" id="KW-0540">Nuclease</keyword>
<feature type="region of interest" description="Disordered" evidence="13">
    <location>
        <begin position="650"/>
        <end position="671"/>
    </location>
</feature>
<keyword evidence="12" id="KW-0175">Coiled coil</keyword>
<dbReference type="Gene3D" id="3.10.10.10">
    <property type="entry name" value="HIV Type 1 Reverse Transcriptase, subunit A, domain 1"/>
    <property type="match status" value="1"/>
</dbReference>
<dbReference type="GO" id="GO:0003723">
    <property type="term" value="F:RNA binding"/>
    <property type="evidence" value="ECO:0007669"/>
    <property type="project" value="UniProtKB-KW"/>
</dbReference>
<dbReference type="FunFam" id="3.30.70.270:FF:000020">
    <property type="entry name" value="Transposon Tf2-6 polyprotein-like Protein"/>
    <property type="match status" value="1"/>
</dbReference>
<evidence type="ECO:0000256" key="2">
    <source>
        <dbReference type="ARBA" id="ARBA00011353"/>
    </source>
</evidence>
<dbReference type="InterPro" id="IPR021109">
    <property type="entry name" value="Peptidase_aspartic_dom_sf"/>
</dbReference>
<dbReference type="InterPro" id="IPR036397">
    <property type="entry name" value="RNaseH_sf"/>
</dbReference>
<dbReference type="Pfam" id="PF17921">
    <property type="entry name" value="Integrase_H2C2"/>
    <property type="match status" value="1"/>
</dbReference>
<keyword evidence="5" id="KW-0548">Nucleotidyltransferase</keyword>
<evidence type="ECO:0000259" key="15">
    <source>
        <dbReference type="PROSITE" id="PS50878"/>
    </source>
</evidence>
<dbReference type="Gene3D" id="2.40.70.10">
    <property type="entry name" value="Acid Proteases"/>
    <property type="match status" value="1"/>
</dbReference>
<comment type="subunit">
    <text evidence="2">Component of the NuA4 histone acetyltransferase complex.</text>
</comment>
<comment type="caution">
    <text evidence="17">The sequence shown here is derived from an EMBL/GenBank/DDBJ whole genome shotgun (WGS) entry which is preliminary data.</text>
</comment>
<accession>A0AAE8T0C3</accession>
<feature type="domain" description="Chromo" evidence="14">
    <location>
        <begin position="1152"/>
        <end position="1204"/>
    </location>
</feature>
<evidence type="ECO:0000256" key="6">
    <source>
        <dbReference type="ARBA" id="ARBA00022722"/>
    </source>
</evidence>
<dbReference type="Gene3D" id="3.30.70.270">
    <property type="match status" value="2"/>
</dbReference>
<evidence type="ECO:0000313" key="18">
    <source>
        <dbReference type="Proteomes" id="UP001187682"/>
    </source>
</evidence>
<dbReference type="GO" id="GO:0004519">
    <property type="term" value="F:endonuclease activity"/>
    <property type="evidence" value="ECO:0007669"/>
    <property type="project" value="UniProtKB-KW"/>
</dbReference>
<keyword evidence="9" id="KW-0694">RNA-binding</keyword>
<name>A0AAE8T0C3_9PEZI</name>
<feature type="domain" description="Reverse transcriptase" evidence="15">
    <location>
        <begin position="260"/>
        <end position="439"/>
    </location>
</feature>
<evidence type="ECO:0000259" key="16">
    <source>
        <dbReference type="PROSITE" id="PS50994"/>
    </source>
</evidence>
<feature type="coiled-coil region" evidence="12">
    <location>
        <begin position="1030"/>
        <end position="1057"/>
    </location>
</feature>
<dbReference type="InterPro" id="IPR043128">
    <property type="entry name" value="Rev_trsase/Diguanyl_cyclase"/>
</dbReference>
<evidence type="ECO:0000256" key="12">
    <source>
        <dbReference type="SAM" id="Coils"/>
    </source>
</evidence>
<dbReference type="PROSITE" id="PS50878">
    <property type="entry name" value="RT_POL"/>
    <property type="match status" value="1"/>
</dbReference>
<dbReference type="Gene3D" id="3.30.420.10">
    <property type="entry name" value="Ribonuclease H-like superfamily/Ribonuclease H"/>
    <property type="match status" value="1"/>
</dbReference>
<evidence type="ECO:0000256" key="11">
    <source>
        <dbReference type="ARBA" id="ARBA00023128"/>
    </source>
</evidence>
<reference evidence="17" key="1">
    <citation type="submission" date="2018-03" db="EMBL/GenBank/DDBJ databases">
        <authorList>
            <person name="Guldener U."/>
        </authorList>
    </citation>
    <scope>NUCLEOTIDE SEQUENCE</scope>
</reference>
<dbReference type="InterPro" id="IPR016197">
    <property type="entry name" value="Chromo-like_dom_sf"/>
</dbReference>
<keyword evidence="8" id="KW-0378">Hydrolase</keyword>
<dbReference type="InterPro" id="IPR050951">
    <property type="entry name" value="Retrovirus_Pol_polyprotein"/>
</dbReference>
<dbReference type="PANTHER" id="PTHR37984">
    <property type="entry name" value="PROTEIN CBG26694"/>
    <property type="match status" value="1"/>
</dbReference>
<evidence type="ECO:0000256" key="1">
    <source>
        <dbReference type="ARBA" id="ARBA00004173"/>
    </source>
</evidence>
<dbReference type="InterPro" id="IPR012337">
    <property type="entry name" value="RNaseH-like_sf"/>
</dbReference>
<dbReference type="Gene3D" id="2.40.50.40">
    <property type="match status" value="1"/>
</dbReference>
<dbReference type="InterPro" id="IPR000477">
    <property type="entry name" value="RT_dom"/>
</dbReference>
<dbReference type="GO" id="GO:0005634">
    <property type="term" value="C:nucleus"/>
    <property type="evidence" value="ECO:0007669"/>
    <property type="project" value="UniProtKB-ARBA"/>
</dbReference>
<dbReference type="InterPro" id="IPR041373">
    <property type="entry name" value="RT_RNaseH"/>
</dbReference>
<dbReference type="GO" id="GO:0015074">
    <property type="term" value="P:DNA integration"/>
    <property type="evidence" value="ECO:0007669"/>
    <property type="project" value="InterPro"/>
</dbReference>
<feature type="region of interest" description="Disordered" evidence="13">
    <location>
        <begin position="1128"/>
        <end position="1149"/>
    </location>
</feature>
<dbReference type="SUPFAM" id="SSF54160">
    <property type="entry name" value="Chromo domain-like"/>
    <property type="match status" value="1"/>
</dbReference>
<gene>
    <name evidence="17" type="ORF">DNG_10493</name>
</gene>
<dbReference type="CDD" id="cd09274">
    <property type="entry name" value="RNase_HI_RT_Ty3"/>
    <property type="match status" value="1"/>
</dbReference>
<proteinExistence type="predicted"/>
<evidence type="ECO:0000256" key="10">
    <source>
        <dbReference type="ARBA" id="ARBA00022918"/>
    </source>
</evidence>
<dbReference type="SUPFAM" id="SSF53098">
    <property type="entry name" value="Ribonuclease H-like"/>
    <property type="match status" value="1"/>
</dbReference>
<dbReference type="PANTHER" id="PTHR37984:SF5">
    <property type="entry name" value="PROTEIN NYNRIN-LIKE"/>
    <property type="match status" value="1"/>
</dbReference>
<keyword evidence="11" id="KW-0496">Mitochondrion</keyword>
<keyword evidence="18" id="KW-1185">Reference proteome</keyword>
<dbReference type="GO" id="GO:0006338">
    <property type="term" value="P:chromatin remodeling"/>
    <property type="evidence" value="ECO:0007669"/>
    <property type="project" value="UniProtKB-ARBA"/>
</dbReference>
<evidence type="ECO:0000313" key="17">
    <source>
        <dbReference type="EMBL" id="SPO07798.1"/>
    </source>
</evidence>
<keyword evidence="7" id="KW-0255">Endonuclease</keyword>
<evidence type="ECO:0000256" key="8">
    <source>
        <dbReference type="ARBA" id="ARBA00022801"/>
    </source>
</evidence>
<keyword evidence="4" id="KW-0808">Transferase</keyword>
<dbReference type="AlphaFoldDB" id="A0AAE8T0C3"/>
<evidence type="ECO:0000259" key="14">
    <source>
        <dbReference type="PROSITE" id="PS50013"/>
    </source>
</evidence>
<keyword evidence="10" id="KW-0695">RNA-directed DNA polymerase</keyword>
<dbReference type="EC" id="2.7.7.49" evidence="3"/>
<evidence type="ECO:0000256" key="3">
    <source>
        <dbReference type="ARBA" id="ARBA00012493"/>
    </source>
</evidence>
<dbReference type="Pfam" id="PF17917">
    <property type="entry name" value="RT_RNaseH"/>
    <property type="match status" value="1"/>
</dbReference>
<dbReference type="Gene3D" id="1.10.340.70">
    <property type="match status" value="1"/>
</dbReference>
<evidence type="ECO:0000256" key="9">
    <source>
        <dbReference type="ARBA" id="ARBA00022884"/>
    </source>
</evidence>
<dbReference type="Proteomes" id="UP001187682">
    <property type="component" value="Unassembled WGS sequence"/>
</dbReference>
<dbReference type="GO" id="GO:0003964">
    <property type="term" value="F:RNA-directed DNA polymerase activity"/>
    <property type="evidence" value="ECO:0007669"/>
    <property type="project" value="UniProtKB-KW"/>
</dbReference>
<evidence type="ECO:0000256" key="13">
    <source>
        <dbReference type="SAM" id="MobiDB-lite"/>
    </source>
</evidence>
<dbReference type="PROSITE" id="PS50994">
    <property type="entry name" value="INTEGRASE"/>
    <property type="match status" value="1"/>
</dbReference>
<feature type="compositionally biased region" description="Polar residues" evidence="13">
    <location>
        <begin position="1133"/>
        <end position="1142"/>
    </location>
</feature>
<evidence type="ECO:0000256" key="4">
    <source>
        <dbReference type="ARBA" id="ARBA00022679"/>
    </source>
</evidence>
<dbReference type="CDD" id="cd01647">
    <property type="entry name" value="RT_LTR"/>
    <property type="match status" value="1"/>
</dbReference>
<feature type="region of interest" description="Disordered" evidence="13">
    <location>
        <begin position="1203"/>
        <end position="1234"/>
    </location>
</feature>
<dbReference type="Pfam" id="PF00078">
    <property type="entry name" value="RVT_1"/>
    <property type="match status" value="1"/>
</dbReference>
<dbReference type="GO" id="GO:0005739">
    <property type="term" value="C:mitochondrion"/>
    <property type="evidence" value="ECO:0007669"/>
    <property type="project" value="UniProtKB-SubCell"/>
</dbReference>
<dbReference type="PROSITE" id="PS50013">
    <property type="entry name" value="CHROMO_2"/>
    <property type="match status" value="1"/>
</dbReference>
<dbReference type="InterPro" id="IPR001584">
    <property type="entry name" value="Integrase_cat-core"/>
</dbReference>
<dbReference type="InterPro" id="IPR000953">
    <property type="entry name" value="Chromo/chromo_shadow_dom"/>
</dbReference>
<dbReference type="CDD" id="cd00303">
    <property type="entry name" value="retropepsin_like"/>
    <property type="match status" value="1"/>
</dbReference>
<dbReference type="SUPFAM" id="SSF56672">
    <property type="entry name" value="DNA/RNA polymerases"/>
    <property type="match status" value="1"/>
</dbReference>
<dbReference type="SMART" id="SM00298">
    <property type="entry name" value="CHROMO"/>
    <property type="match status" value="1"/>
</dbReference>
<evidence type="ECO:0000256" key="7">
    <source>
        <dbReference type="ARBA" id="ARBA00022759"/>
    </source>
</evidence>
<dbReference type="GO" id="GO:0016787">
    <property type="term" value="F:hydrolase activity"/>
    <property type="evidence" value="ECO:0007669"/>
    <property type="project" value="UniProtKB-KW"/>
</dbReference>
<comment type="subcellular location">
    <subcellularLocation>
        <location evidence="1">Mitochondrion</location>
    </subcellularLocation>
</comment>
<protein>
    <recommendedName>
        <fullName evidence="3">RNA-directed DNA polymerase</fullName>
        <ecNumber evidence="3">2.7.7.49</ecNumber>
    </recommendedName>
</protein>
<feature type="domain" description="Integrase catalytic" evidence="16">
    <location>
        <begin position="840"/>
        <end position="1005"/>
    </location>
</feature>
<organism evidence="17 18">
    <name type="scientific">Cephalotrichum gorgonifer</name>
    <dbReference type="NCBI Taxonomy" id="2041049"/>
    <lineage>
        <taxon>Eukaryota</taxon>
        <taxon>Fungi</taxon>
        <taxon>Dikarya</taxon>
        <taxon>Ascomycota</taxon>
        <taxon>Pezizomycotina</taxon>
        <taxon>Sordariomycetes</taxon>
        <taxon>Hypocreomycetidae</taxon>
        <taxon>Microascales</taxon>
        <taxon>Microascaceae</taxon>
        <taxon>Cephalotrichum</taxon>
    </lineage>
</organism>
<dbReference type="InterPro" id="IPR043502">
    <property type="entry name" value="DNA/RNA_pol_sf"/>
</dbReference>
<dbReference type="InterPro" id="IPR041588">
    <property type="entry name" value="Integrase_H2C2"/>
</dbReference>
<evidence type="ECO:0000256" key="5">
    <source>
        <dbReference type="ARBA" id="ARBA00022695"/>
    </source>
</evidence>